<dbReference type="GO" id="GO:0003676">
    <property type="term" value="F:nucleic acid binding"/>
    <property type="evidence" value="ECO:0007669"/>
    <property type="project" value="InterPro"/>
</dbReference>
<dbReference type="InterPro" id="IPR051335">
    <property type="entry name" value="Alanyl-tRNA_Editing_Enzymes"/>
</dbReference>
<accession>A0A097QSG4</accession>
<dbReference type="EMBL" id="CP008887">
    <property type="protein sequence ID" value="AIU69423.1"/>
    <property type="molecule type" value="Genomic_DNA"/>
</dbReference>
<dbReference type="Pfam" id="PF07973">
    <property type="entry name" value="tRNA_SAD"/>
    <property type="match status" value="1"/>
</dbReference>
<dbReference type="InterPro" id="IPR009000">
    <property type="entry name" value="Transl_B-barrel_sf"/>
</dbReference>
<sequence length="408" mass="46696">MTEKLYYKDPYLKETTARVVEVKDLGNGLVELVLDRTIFYPEGGGQPSDRGLIEGDGFAIEVTNVKERKEIWHEGVLEGRLPEKGEEVTLKLDWDWRYENMKNHTGQHILSAVLKKLYDLDTTGFQIFEHYNKIEVNGELDWDMITKAEIEANRIVAEGIPVTVEEFKYLPEELLKTLRKHVSKVTDRVRIVSIGDVDRTPCGGTHVRNTSEVGLIKVLRFYKKSRDLWRIEFVAGNRALRTLNELLEDYWSSLEEMPNKNRPLIERVKDLKAEMGSLEGKIEELRRELWRWKGLALIDKAEEIGHYNVVTLVEKWPMKDAQAFAVNFVENNPGSILLIAGENYVLFARNEEVEVSMKELLSKVIEELGGKGGGTDNLARGKVEAEPEDVLDVAKEKLRELINSSGDQ</sequence>
<dbReference type="InterPro" id="IPR018163">
    <property type="entry name" value="Thr/Ala-tRNA-synth_IIc_edit"/>
</dbReference>
<dbReference type="GO" id="GO:0006419">
    <property type="term" value="P:alanyl-tRNA aminoacylation"/>
    <property type="evidence" value="ECO:0007669"/>
    <property type="project" value="InterPro"/>
</dbReference>
<evidence type="ECO:0000256" key="1">
    <source>
        <dbReference type="ARBA" id="ARBA00001947"/>
    </source>
</evidence>
<gene>
    <name evidence="6" type="ORF">TEU_03155</name>
</gene>
<dbReference type="GO" id="GO:0002161">
    <property type="term" value="F:aminoacyl-tRNA deacylase activity"/>
    <property type="evidence" value="ECO:0007669"/>
    <property type="project" value="UniProtKB-ARBA"/>
</dbReference>
<dbReference type="PROSITE" id="PS50860">
    <property type="entry name" value="AA_TRNA_LIGASE_II_ALA"/>
    <property type="match status" value="1"/>
</dbReference>
<keyword evidence="3" id="KW-0479">Metal-binding</keyword>
<dbReference type="SUPFAM" id="SSF55186">
    <property type="entry name" value="ThrRS/AlaRS common domain"/>
    <property type="match status" value="1"/>
</dbReference>
<dbReference type="GO" id="GO:0046872">
    <property type="term" value="F:metal ion binding"/>
    <property type="evidence" value="ECO:0007669"/>
    <property type="project" value="UniProtKB-KW"/>
</dbReference>
<evidence type="ECO:0000313" key="6">
    <source>
        <dbReference type="EMBL" id="AIU69423.1"/>
    </source>
</evidence>
<protein>
    <submittedName>
        <fullName evidence="6">Alanyl-tRNA editing protein AlaX</fullName>
    </submittedName>
</protein>
<dbReference type="Gene3D" id="3.10.310.40">
    <property type="match status" value="1"/>
</dbReference>
<dbReference type="Proteomes" id="UP000029980">
    <property type="component" value="Chromosome"/>
</dbReference>
<feature type="domain" description="Alanyl-transfer RNA synthetases family profile" evidence="5">
    <location>
        <begin position="1"/>
        <end position="245"/>
    </location>
</feature>
<dbReference type="STRING" id="1505907.TEU_03155"/>
<evidence type="ECO:0000256" key="3">
    <source>
        <dbReference type="ARBA" id="ARBA00022723"/>
    </source>
</evidence>
<keyword evidence="7" id="KW-1185">Reference proteome</keyword>
<evidence type="ECO:0000313" key="7">
    <source>
        <dbReference type="Proteomes" id="UP000029980"/>
    </source>
</evidence>
<dbReference type="InterPro" id="IPR012947">
    <property type="entry name" value="tRNA_SAD"/>
</dbReference>
<dbReference type="SUPFAM" id="SSF50447">
    <property type="entry name" value="Translation proteins"/>
    <property type="match status" value="1"/>
</dbReference>
<dbReference type="HOGENOM" id="CLU_004485_7_2_2"/>
<dbReference type="PANTHER" id="PTHR43462">
    <property type="entry name" value="ALANYL-TRNA EDITING PROTEIN"/>
    <property type="match status" value="1"/>
</dbReference>
<dbReference type="Pfam" id="PF02272">
    <property type="entry name" value="DHHA1"/>
    <property type="match status" value="1"/>
</dbReference>
<dbReference type="Gene3D" id="3.30.980.10">
    <property type="entry name" value="Threonyl-trna Synthetase, Chain A, domain 2"/>
    <property type="match status" value="1"/>
</dbReference>
<dbReference type="KEGG" id="teu:TEU_03155"/>
<dbReference type="AlphaFoldDB" id="A0A097QSG4"/>
<evidence type="ECO:0000256" key="2">
    <source>
        <dbReference type="ARBA" id="ARBA00004496"/>
    </source>
</evidence>
<evidence type="ECO:0000256" key="4">
    <source>
        <dbReference type="ARBA" id="ARBA00022833"/>
    </source>
</evidence>
<evidence type="ECO:0000259" key="5">
    <source>
        <dbReference type="PROSITE" id="PS50860"/>
    </source>
</evidence>
<dbReference type="InterPro" id="IPR018164">
    <property type="entry name" value="Ala-tRNA-synth_IIc_N"/>
</dbReference>
<dbReference type="InterPro" id="IPR003156">
    <property type="entry name" value="DHHA1_dom"/>
</dbReference>
<dbReference type="GO" id="GO:0005524">
    <property type="term" value="F:ATP binding"/>
    <property type="evidence" value="ECO:0007669"/>
    <property type="project" value="InterPro"/>
</dbReference>
<dbReference type="InterPro" id="IPR018165">
    <property type="entry name" value="Ala-tRNA-synth_IIc_core"/>
</dbReference>
<name>A0A097QSG4_9EURY</name>
<dbReference type="Gene3D" id="2.40.30.130">
    <property type="match status" value="1"/>
</dbReference>
<dbReference type="GO" id="GO:0004813">
    <property type="term" value="F:alanine-tRNA ligase activity"/>
    <property type="evidence" value="ECO:0007669"/>
    <property type="project" value="InterPro"/>
</dbReference>
<proteinExistence type="predicted"/>
<reference evidence="6 7" key="1">
    <citation type="journal article" date="2015" name="Int. J. Syst. Evol. Microbiol.">
        <title>Thermococcus eurythermalis sp. nov., a conditional piezophilic hyperthermophilic archaeon with a wide temperature range isolated from an oil-immersed chimney in the Guaymas Basin.</title>
        <authorList>
            <person name="Zhao W."/>
            <person name="Zeng X."/>
            <person name="Xiao X."/>
        </authorList>
    </citation>
    <scope>NUCLEOTIDE SEQUENCE [LARGE SCALE GENOMIC DNA]</scope>
    <source>
        <strain evidence="6 7">A501</strain>
    </source>
</reference>
<dbReference type="PANTHER" id="PTHR43462:SF1">
    <property type="entry name" value="ALANYL-TRNA EDITING PROTEIN AARSD1"/>
    <property type="match status" value="1"/>
</dbReference>
<organism evidence="6 7">
    <name type="scientific">Thermococcus eurythermalis</name>
    <dbReference type="NCBI Taxonomy" id="1505907"/>
    <lineage>
        <taxon>Archaea</taxon>
        <taxon>Methanobacteriati</taxon>
        <taxon>Methanobacteriota</taxon>
        <taxon>Thermococci</taxon>
        <taxon>Thermococcales</taxon>
        <taxon>Thermococcaceae</taxon>
        <taxon>Thermococcus</taxon>
    </lineage>
</organism>
<dbReference type="GeneID" id="25152432"/>
<comment type="cofactor">
    <cofactor evidence="1">
        <name>Zn(2+)</name>
        <dbReference type="ChEBI" id="CHEBI:29105"/>
    </cofactor>
</comment>
<dbReference type="FunFam" id="3.30.980.10:FF:000026">
    <property type="entry name" value="Threonyl/alanyl tRNA synthetase SAD"/>
    <property type="match status" value="1"/>
</dbReference>
<dbReference type="Pfam" id="PF01411">
    <property type="entry name" value="tRNA-synt_2c"/>
    <property type="match status" value="1"/>
</dbReference>
<dbReference type="RefSeq" id="WP_050002401.1">
    <property type="nucleotide sequence ID" value="NZ_CP008887.1"/>
</dbReference>
<keyword evidence="4" id="KW-0862">Zinc</keyword>
<dbReference type="OrthoDB" id="11392at2157"/>
<comment type="subcellular location">
    <subcellularLocation>
        <location evidence="2">Cytoplasm</location>
    </subcellularLocation>
</comment>
<dbReference type="GO" id="GO:0005737">
    <property type="term" value="C:cytoplasm"/>
    <property type="evidence" value="ECO:0007669"/>
    <property type="project" value="UniProtKB-SubCell"/>
</dbReference>
<dbReference type="SMART" id="SM00863">
    <property type="entry name" value="tRNA_SAD"/>
    <property type="match status" value="1"/>
</dbReference>